<evidence type="ECO:0000256" key="1">
    <source>
        <dbReference type="SAM" id="Phobius"/>
    </source>
</evidence>
<dbReference type="EMBL" id="MF766044">
    <property type="protein sequence ID" value="ATI18676.1"/>
    <property type="molecule type" value="Genomic_DNA"/>
</dbReference>
<keyword evidence="3" id="KW-1185">Reference proteome</keyword>
<evidence type="ECO:0000313" key="2">
    <source>
        <dbReference type="EMBL" id="ATI18676.1"/>
    </source>
</evidence>
<feature type="transmembrane region" description="Helical" evidence="1">
    <location>
        <begin position="6"/>
        <end position="26"/>
    </location>
</feature>
<protein>
    <submittedName>
        <fullName evidence="2">Uncharacterized protein</fullName>
    </submittedName>
</protein>
<evidence type="ECO:0000313" key="3">
    <source>
        <dbReference type="Proteomes" id="UP000228562"/>
    </source>
</evidence>
<organism evidence="2 3">
    <name type="scientific">Streptomyces phage Amethyst</name>
    <dbReference type="NCBI Taxonomy" id="2041205"/>
    <lineage>
        <taxon>Viruses</taxon>
        <taxon>Duplodnaviria</taxon>
        <taxon>Heunggongvirae</taxon>
        <taxon>Uroviricota</taxon>
        <taxon>Caudoviricetes</taxon>
        <taxon>Arquatrovirinae</taxon>
        <taxon>Omarvirus</taxon>
        <taxon>Omarvirus amethyst</taxon>
    </lineage>
</organism>
<keyword evidence="1" id="KW-0472">Membrane</keyword>
<name>A0A291LH05_9CAUD</name>
<keyword evidence="1" id="KW-1133">Transmembrane helix</keyword>
<keyword evidence="1" id="KW-0812">Transmembrane</keyword>
<dbReference type="Proteomes" id="UP000228562">
    <property type="component" value="Segment"/>
</dbReference>
<proteinExistence type="predicted"/>
<gene>
    <name evidence="2" type="ORF">SEA_AMETHYST_54</name>
</gene>
<accession>A0A291LH05</accession>
<sequence>MRDDRPVIVVIALAIFILGMLTGAVITDHAWKAKINQTQEVPTP</sequence>
<reference evidence="2 3" key="1">
    <citation type="submission" date="2017-08" db="EMBL/GenBank/DDBJ databases">
        <authorList>
            <person name="Spangler E.H."/>
            <person name="Amajor V.O."/>
            <person name="Gomez X.D."/>
            <person name="Bhuiyan S."/>
            <person name="Layton S.R."/>
            <person name="Kim T."/>
            <person name="Hughes L.E."/>
            <person name="Garlena R.A."/>
            <person name="Russell D.A."/>
            <person name="Pope W.H."/>
            <person name="Jacobs-Sera D."/>
            <person name="Hendrix R.W."/>
            <person name="Hatfull G.F."/>
        </authorList>
    </citation>
    <scope>NUCLEOTIDE SEQUENCE [LARGE SCALE GENOMIC DNA]</scope>
</reference>